<dbReference type="InterPro" id="IPR039426">
    <property type="entry name" value="TonB-dep_rcpt-like"/>
</dbReference>
<dbReference type="EMBL" id="SPPK01000010">
    <property type="protein sequence ID" value="TFU86843.1"/>
    <property type="molecule type" value="Genomic_DNA"/>
</dbReference>
<reference evidence="10 11" key="1">
    <citation type="submission" date="2019-03" db="EMBL/GenBank/DDBJ databases">
        <title>Diversity of the mouse oral microbiome.</title>
        <authorList>
            <person name="Joseph S."/>
            <person name="Aduse-Opoku J."/>
            <person name="Curtis M."/>
            <person name="Wade W."/>
            <person name="Hashim A."/>
        </authorList>
    </citation>
    <scope>NUCLEOTIDE SEQUENCE [LARGE SCALE GENOMIC DNA]</scope>
    <source>
        <strain evidence="10 11">P11</strain>
    </source>
</reference>
<organism evidence="10 11">
    <name type="scientific">Dysgonomonas mossii</name>
    <dbReference type="NCBI Taxonomy" id="163665"/>
    <lineage>
        <taxon>Bacteria</taxon>
        <taxon>Pseudomonadati</taxon>
        <taxon>Bacteroidota</taxon>
        <taxon>Bacteroidia</taxon>
        <taxon>Bacteroidales</taxon>
        <taxon>Dysgonomonadaceae</taxon>
        <taxon>Dysgonomonas</taxon>
    </lineage>
</organism>
<evidence type="ECO:0000256" key="6">
    <source>
        <dbReference type="ARBA" id="ARBA00023136"/>
    </source>
</evidence>
<evidence type="ECO:0000259" key="9">
    <source>
        <dbReference type="Pfam" id="PF07715"/>
    </source>
</evidence>
<dbReference type="Pfam" id="PF13715">
    <property type="entry name" value="CarbopepD_reg_2"/>
    <property type="match status" value="1"/>
</dbReference>
<sequence length="947" mass="105614">MIKYICFVLFVILASSSLIAQGSKSGASYKITGKIYEKSSDGKIPLQAATVAIPDYAVGTVTDKDGLFVLTNIPSGKVKMTVRYLGMVTIEETIDVNKDLDLSYVMQPENFKLVTVTVVAENTNAQQSTASKVSRNAIDHIQATSLQDIMSLLPGGISSNPGLNYNKQITIRNIYTDNNNNEAALTNSTVSNLNAFGTAIISDGAPISNNANMQTMHPSVIGGTTSLSGGSEPSGGVDTRMLSTDNIESVEVIRGIPSVRYGDILSGAVIVNSKASAMPLQVRAKVNPRVYEVSASSGYNLGKRKGALNVSGDYTLNTNDITESYKTYQRGNLKFIYTNRWFDKWTSNTSLNLFYGADRTKKNPDDLVYQRQRKGDNAGVTFNTNGIILLRKPWITNVRYVLSSSYTYKKSYYSEAYSAANYVYSQTTTDGTILSNKPGVDVWDSNGNKITNFSPDQSFLYAREIPSAYIGSYNIEGKEVNVFSSLMGNLYKRIGNTNHAITLGGEFKTDGNEGKGKTFEPDSPPYRNLSAANASFRPRSYKDIPYVNQVGFFVEESFRYNLDNRELRITGGLRYDNFSVVKDVFSPRVNASFDIIPNKLKIRGGYGVLAKAPSVLFLYPEKAYFEYVNINELSSTTVADADKLLITTTRVFDTQNKKLKIAKTKKAEIGFDLNLANKVKLYVTAFNERLQDGYTMDLSSESFKPLTYNEYSRVGNDIVLTASNPVLAKYYTPTNDLQNRVNGVEFDAEVTRINAIRTSFSASGLWARNESYSSNYVYYDGRSGTSGSSRTHIGLYESEKNNGQRFSTTLRATHNIPEIGFVITLTWQGIWNEKQWYDIGNVTYPVKYISKYDGLVYDFDPSKASEPEFAAIVDNPYSESQYIKEKYPVSHTFNIHVTKELGDYMRISFFANNLFRNYPTVRSSRYQNTTLQRKQPIFFGLELSLKL</sequence>
<dbReference type="AlphaFoldDB" id="A0A4Y9IHS1"/>
<evidence type="ECO:0000313" key="11">
    <source>
        <dbReference type="Proteomes" id="UP000298285"/>
    </source>
</evidence>
<proteinExistence type="predicted"/>
<dbReference type="Gene3D" id="2.60.40.1120">
    <property type="entry name" value="Carboxypeptidase-like, regulatory domain"/>
    <property type="match status" value="1"/>
</dbReference>
<dbReference type="InterPro" id="IPR037066">
    <property type="entry name" value="Plug_dom_sf"/>
</dbReference>
<keyword evidence="6" id="KW-0472">Membrane</keyword>
<comment type="subcellular location">
    <subcellularLocation>
        <location evidence="1">Cell outer membrane</location>
        <topology evidence="1">Multi-pass membrane protein</topology>
    </subcellularLocation>
</comment>
<comment type="caution">
    <text evidence="10">The sequence shown here is derived from an EMBL/GenBank/DDBJ whole genome shotgun (WGS) entry which is preliminary data.</text>
</comment>
<dbReference type="InterPro" id="IPR008969">
    <property type="entry name" value="CarboxyPept-like_regulatory"/>
</dbReference>
<evidence type="ECO:0000256" key="2">
    <source>
        <dbReference type="ARBA" id="ARBA00022448"/>
    </source>
</evidence>
<evidence type="ECO:0000256" key="4">
    <source>
        <dbReference type="ARBA" id="ARBA00022692"/>
    </source>
</evidence>
<accession>A0A4Y9IHS1</accession>
<dbReference type="Gene3D" id="2.170.130.10">
    <property type="entry name" value="TonB-dependent receptor, plug domain"/>
    <property type="match status" value="1"/>
</dbReference>
<dbReference type="SUPFAM" id="SSF56935">
    <property type="entry name" value="Porins"/>
    <property type="match status" value="1"/>
</dbReference>
<protein>
    <recommendedName>
        <fullName evidence="9">TonB-dependent receptor plug domain-containing protein</fullName>
    </recommendedName>
</protein>
<dbReference type="Pfam" id="PF07715">
    <property type="entry name" value="Plug"/>
    <property type="match status" value="1"/>
</dbReference>
<dbReference type="GO" id="GO:0015344">
    <property type="term" value="F:siderophore uptake transmembrane transporter activity"/>
    <property type="evidence" value="ECO:0007669"/>
    <property type="project" value="TreeGrafter"/>
</dbReference>
<dbReference type="Gene3D" id="2.40.170.20">
    <property type="entry name" value="TonB-dependent receptor, beta-barrel domain"/>
    <property type="match status" value="1"/>
</dbReference>
<dbReference type="GO" id="GO:0044718">
    <property type="term" value="P:siderophore transmembrane transport"/>
    <property type="evidence" value="ECO:0007669"/>
    <property type="project" value="TreeGrafter"/>
</dbReference>
<dbReference type="PANTHER" id="PTHR30069">
    <property type="entry name" value="TONB-DEPENDENT OUTER MEMBRANE RECEPTOR"/>
    <property type="match status" value="1"/>
</dbReference>
<evidence type="ECO:0000256" key="8">
    <source>
        <dbReference type="SAM" id="SignalP"/>
    </source>
</evidence>
<keyword evidence="3" id="KW-1134">Transmembrane beta strand</keyword>
<dbReference type="InterPro" id="IPR036942">
    <property type="entry name" value="Beta-barrel_TonB_sf"/>
</dbReference>
<evidence type="ECO:0000256" key="3">
    <source>
        <dbReference type="ARBA" id="ARBA00022452"/>
    </source>
</evidence>
<dbReference type="GO" id="GO:0009279">
    <property type="term" value="C:cell outer membrane"/>
    <property type="evidence" value="ECO:0007669"/>
    <property type="project" value="UniProtKB-SubCell"/>
</dbReference>
<dbReference type="PANTHER" id="PTHR30069:SF29">
    <property type="entry name" value="HEMOGLOBIN AND HEMOGLOBIN-HAPTOGLOBIN-BINDING PROTEIN 1-RELATED"/>
    <property type="match status" value="1"/>
</dbReference>
<gene>
    <name evidence="10" type="ORF">E4T88_16870</name>
</gene>
<feature type="chain" id="PRO_5021371349" description="TonB-dependent receptor plug domain-containing protein" evidence="8">
    <location>
        <begin position="21"/>
        <end position="947"/>
    </location>
</feature>
<dbReference type="RefSeq" id="WP_135107473.1">
    <property type="nucleotide sequence ID" value="NZ_JADGKW010000010.1"/>
</dbReference>
<evidence type="ECO:0000313" key="10">
    <source>
        <dbReference type="EMBL" id="TFU86843.1"/>
    </source>
</evidence>
<dbReference type="InterPro" id="IPR012910">
    <property type="entry name" value="Plug_dom"/>
</dbReference>
<feature type="domain" description="TonB-dependent receptor plug" evidence="9">
    <location>
        <begin position="127"/>
        <end position="264"/>
    </location>
</feature>
<evidence type="ECO:0000256" key="1">
    <source>
        <dbReference type="ARBA" id="ARBA00004571"/>
    </source>
</evidence>
<keyword evidence="5 8" id="KW-0732">Signal</keyword>
<keyword evidence="2" id="KW-0813">Transport</keyword>
<dbReference type="OrthoDB" id="1151166at2"/>
<keyword evidence="7" id="KW-0998">Cell outer membrane</keyword>
<keyword evidence="4" id="KW-0812">Transmembrane</keyword>
<feature type="signal peptide" evidence="8">
    <location>
        <begin position="1"/>
        <end position="20"/>
    </location>
</feature>
<dbReference type="Proteomes" id="UP000298285">
    <property type="component" value="Unassembled WGS sequence"/>
</dbReference>
<dbReference type="SUPFAM" id="SSF49464">
    <property type="entry name" value="Carboxypeptidase regulatory domain-like"/>
    <property type="match status" value="1"/>
</dbReference>
<evidence type="ECO:0000256" key="5">
    <source>
        <dbReference type="ARBA" id="ARBA00022729"/>
    </source>
</evidence>
<name>A0A4Y9IHS1_9BACT</name>
<evidence type="ECO:0000256" key="7">
    <source>
        <dbReference type="ARBA" id="ARBA00023237"/>
    </source>
</evidence>